<accession>A0A0F9LR67</accession>
<reference evidence="2" key="1">
    <citation type="journal article" date="2015" name="Nature">
        <title>Complex archaea that bridge the gap between prokaryotes and eukaryotes.</title>
        <authorList>
            <person name="Spang A."/>
            <person name="Saw J.H."/>
            <person name="Jorgensen S.L."/>
            <person name="Zaremba-Niedzwiedzka K."/>
            <person name="Martijn J."/>
            <person name="Lind A.E."/>
            <person name="van Eijk R."/>
            <person name="Schleper C."/>
            <person name="Guy L."/>
            <person name="Ettema T.J."/>
        </authorList>
    </citation>
    <scope>NUCLEOTIDE SEQUENCE</scope>
</reference>
<keyword evidence="1" id="KW-0175">Coiled coil</keyword>
<feature type="coiled-coil region" evidence="1">
    <location>
        <begin position="18"/>
        <end position="93"/>
    </location>
</feature>
<evidence type="ECO:0000256" key="1">
    <source>
        <dbReference type="SAM" id="Coils"/>
    </source>
</evidence>
<name>A0A0F9LR67_9ZZZZ</name>
<comment type="caution">
    <text evidence="2">The sequence shown here is derived from an EMBL/GenBank/DDBJ whole genome shotgun (WGS) entry which is preliminary data.</text>
</comment>
<sequence length="106" mass="13010">MIKIPGYYELRGKLTNLKEKYKKDTSRLKSQIKEQMERIEELKERINKILSEDHYYQFWLKEREELIKKAKENNDLIEEIINLKKRLTNEINRSVVEEKIQIKEVD</sequence>
<evidence type="ECO:0000313" key="2">
    <source>
        <dbReference type="EMBL" id="KKM95878.1"/>
    </source>
</evidence>
<proteinExistence type="predicted"/>
<dbReference type="AlphaFoldDB" id="A0A0F9LR67"/>
<gene>
    <name evidence="2" type="ORF">LCGC14_1183760</name>
</gene>
<dbReference type="EMBL" id="LAZR01005952">
    <property type="protein sequence ID" value="KKM95878.1"/>
    <property type="molecule type" value="Genomic_DNA"/>
</dbReference>
<protein>
    <submittedName>
        <fullName evidence="2">Uncharacterized protein</fullName>
    </submittedName>
</protein>
<organism evidence="2">
    <name type="scientific">marine sediment metagenome</name>
    <dbReference type="NCBI Taxonomy" id="412755"/>
    <lineage>
        <taxon>unclassified sequences</taxon>
        <taxon>metagenomes</taxon>
        <taxon>ecological metagenomes</taxon>
    </lineage>
</organism>